<keyword evidence="2 4" id="KW-0547">Nucleotide-binding</keyword>
<dbReference type="InterPro" id="IPR027417">
    <property type="entry name" value="P-loop_NTPase"/>
</dbReference>
<dbReference type="SMART" id="SM00382">
    <property type="entry name" value="AAA"/>
    <property type="match status" value="2"/>
</dbReference>
<dbReference type="OMA" id="DRHIYVA"/>
<keyword evidence="8" id="KW-1185">Reference proteome</keyword>
<evidence type="ECO:0000313" key="8">
    <source>
        <dbReference type="Proteomes" id="UP000594263"/>
    </source>
</evidence>
<evidence type="ECO:0000256" key="3">
    <source>
        <dbReference type="ARBA" id="ARBA00022840"/>
    </source>
</evidence>
<feature type="domain" description="AAA+ ATPase" evidence="6">
    <location>
        <begin position="322"/>
        <end position="461"/>
    </location>
</feature>
<dbReference type="FunFam" id="3.40.50.300:FF:001439">
    <property type="entry name" value="Cell division control protein 48 homolog B"/>
    <property type="match status" value="1"/>
</dbReference>
<comment type="similarity">
    <text evidence="1 4">Belongs to the AAA ATPase family.</text>
</comment>
<dbReference type="FunFam" id="1.10.8.60:FF:000038">
    <property type="entry name" value="spermatogenesis-associated protein 5-like protein 1"/>
    <property type="match status" value="1"/>
</dbReference>
<dbReference type="FunFam" id="3.40.50.300:FF:001107">
    <property type="entry name" value="Cell division control protein 48-B-like protein"/>
    <property type="match status" value="1"/>
</dbReference>
<dbReference type="Pfam" id="PF17862">
    <property type="entry name" value="AAA_lid_3"/>
    <property type="match status" value="2"/>
</dbReference>
<dbReference type="Proteomes" id="UP000594263">
    <property type="component" value="Unplaced"/>
</dbReference>
<evidence type="ECO:0000259" key="6">
    <source>
        <dbReference type="SMART" id="SM00382"/>
    </source>
</evidence>
<feature type="domain" description="AAA+ ATPase" evidence="6">
    <location>
        <begin position="53"/>
        <end position="196"/>
    </location>
</feature>
<feature type="compositionally biased region" description="Low complexity" evidence="5">
    <location>
        <begin position="547"/>
        <end position="556"/>
    </location>
</feature>
<feature type="region of interest" description="Disordered" evidence="5">
    <location>
        <begin position="547"/>
        <end position="573"/>
    </location>
</feature>
<evidence type="ECO:0000256" key="4">
    <source>
        <dbReference type="RuleBase" id="RU003651"/>
    </source>
</evidence>
<evidence type="ECO:0000256" key="2">
    <source>
        <dbReference type="ARBA" id="ARBA00022741"/>
    </source>
</evidence>
<dbReference type="Gene3D" id="3.40.50.300">
    <property type="entry name" value="P-loop containing nucleotide triphosphate hydrolases"/>
    <property type="match status" value="2"/>
</dbReference>
<dbReference type="GO" id="GO:0016887">
    <property type="term" value="F:ATP hydrolysis activity"/>
    <property type="evidence" value="ECO:0007669"/>
    <property type="project" value="InterPro"/>
</dbReference>
<dbReference type="Gene3D" id="1.10.8.60">
    <property type="match status" value="2"/>
</dbReference>
<dbReference type="EnsemblPlants" id="Kaladp0024s0147.1.v1.1">
    <property type="protein sequence ID" value="Kaladp0024s0147.1.v1.1"/>
    <property type="gene ID" value="Kaladp0024s0147.v1.1"/>
</dbReference>
<dbReference type="InterPro" id="IPR041569">
    <property type="entry name" value="AAA_lid_3"/>
</dbReference>
<reference evidence="7" key="1">
    <citation type="submission" date="2021-01" db="UniProtKB">
        <authorList>
            <consortium name="EnsemblPlants"/>
        </authorList>
    </citation>
    <scope>IDENTIFICATION</scope>
</reference>
<dbReference type="InterPro" id="IPR050168">
    <property type="entry name" value="AAA_ATPase_domain"/>
</dbReference>
<name>A0A7N0ZS09_KALFE</name>
<dbReference type="InterPro" id="IPR003593">
    <property type="entry name" value="AAA+_ATPase"/>
</dbReference>
<dbReference type="InterPro" id="IPR003960">
    <property type="entry name" value="ATPase_AAA_CS"/>
</dbReference>
<accession>A0A7N0ZS09</accession>
<keyword evidence="3 4" id="KW-0067">ATP-binding</keyword>
<evidence type="ECO:0000256" key="5">
    <source>
        <dbReference type="SAM" id="MobiDB-lite"/>
    </source>
</evidence>
<dbReference type="GO" id="GO:0005524">
    <property type="term" value="F:ATP binding"/>
    <property type="evidence" value="ECO:0007669"/>
    <property type="project" value="UniProtKB-KW"/>
</dbReference>
<proteinExistence type="inferred from homology"/>
<dbReference type="Gramene" id="Kaladp0024s0147.1.v1.1">
    <property type="protein sequence ID" value="Kaladp0024s0147.1.v1.1"/>
    <property type="gene ID" value="Kaladp0024s0147.v1.1"/>
</dbReference>
<dbReference type="SUPFAM" id="SSF52540">
    <property type="entry name" value="P-loop containing nucleoside triphosphate hydrolases"/>
    <property type="match status" value="2"/>
</dbReference>
<dbReference type="PANTHER" id="PTHR23077:SF117">
    <property type="entry name" value="AAA+ ATPASE DOMAIN-CONTAINING PROTEIN"/>
    <property type="match status" value="1"/>
</dbReference>
<organism evidence="7 8">
    <name type="scientific">Kalanchoe fedtschenkoi</name>
    <name type="common">Lavender scallops</name>
    <name type="synonym">South American air plant</name>
    <dbReference type="NCBI Taxonomy" id="63787"/>
    <lineage>
        <taxon>Eukaryota</taxon>
        <taxon>Viridiplantae</taxon>
        <taxon>Streptophyta</taxon>
        <taxon>Embryophyta</taxon>
        <taxon>Tracheophyta</taxon>
        <taxon>Spermatophyta</taxon>
        <taxon>Magnoliopsida</taxon>
        <taxon>eudicotyledons</taxon>
        <taxon>Gunneridae</taxon>
        <taxon>Pentapetalae</taxon>
        <taxon>Saxifragales</taxon>
        <taxon>Crassulaceae</taxon>
        <taxon>Kalanchoe</taxon>
    </lineage>
</organism>
<protein>
    <recommendedName>
        <fullName evidence="6">AAA+ ATPase domain-containing protein</fullName>
    </recommendedName>
</protein>
<dbReference type="Pfam" id="PF00004">
    <property type="entry name" value="AAA"/>
    <property type="match status" value="2"/>
</dbReference>
<evidence type="ECO:0000256" key="1">
    <source>
        <dbReference type="ARBA" id="ARBA00006914"/>
    </source>
</evidence>
<sequence length="612" mass="66546">MESSSSISGSNEAREWKAEEAVGGNAEAIEALRELITFPFLYRNEARRLGLKWKHGLLLHGPPGTGKTSLVRAFVRESGANLTVINPQSVHQAVAGESERILRDAFGEAASLAKLGKPSVIFIDEIDALCPRRDFRKEQSTRVASQLLVLMDSYRPSSKSTPKIVVIGSTNRLDAIDPALRRSGRFDSEVEVTAPTEEQRFQILSLYAKKVRVDPLVDLHAIAASCNGYVGADLEALCSEAAMLAAKRASDAGDRIWSVTSVDWDQAKLIIRPSITRGVTVEIPKVSWDDIGGLKELKKKLMQAVEWPIKHADALERLGISPIRGVLLHGPPGCSKTTLAKAAAHAAQASFFSLSGADLYSMYVGEGEALLRYTFRRATLAAPSIIFFDEADVVAGKRGDSSSNSSTFGERLLSTLLTEMDGLEQAKGILVLAATNRPHAIDAALLRPGRFDLVLYVPPPDSEARYEILQVHTRKMSIAHDVDLHQIAEDTDLFTGAELEGLCKEAGMVALREDIHATQVQNRHFQIVKNSLKPALTQADIDSYSSFSKNPSIKSSPEPDPAAHKPQQQPLPTKSVLTPAHATKLGVVSFLVFLAAIYFAQTDDGQTRLATT</sequence>
<dbReference type="AlphaFoldDB" id="A0A7N0ZS09"/>
<evidence type="ECO:0000313" key="7">
    <source>
        <dbReference type="EnsemblPlants" id="Kaladp0024s0147.1.v1.1"/>
    </source>
</evidence>
<dbReference type="PANTHER" id="PTHR23077">
    <property type="entry name" value="AAA-FAMILY ATPASE"/>
    <property type="match status" value="1"/>
</dbReference>
<dbReference type="InterPro" id="IPR003959">
    <property type="entry name" value="ATPase_AAA_core"/>
</dbReference>
<dbReference type="PROSITE" id="PS00674">
    <property type="entry name" value="AAA"/>
    <property type="match status" value="1"/>
</dbReference>